<dbReference type="InterPro" id="IPR028082">
    <property type="entry name" value="Peripla_BP_I"/>
</dbReference>
<keyword evidence="6" id="KW-1185">Reference proteome</keyword>
<dbReference type="Pfam" id="PF13407">
    <property type="entry name" value="Peripla_BP_4"/>
    <property type="match status" value="1"/>
</dbReference>
<evidence type="ECO:0000313" key="5">
    <source>
        <dbReference type="EMBL" id="MDR7278331.1"/>
    </source>
</evidence>
<evidence type="ECO:0000256" key="2">
    <source>
        <dbReference type="ARBA" id="ARBA00007639"/>
    </source>
</evidence>
<dbReference type="Gene3D" id="3.40.50.2300">
    <property type="match status" value="2"/>
</dbReference>
<comment type="subcellular location">
    <subcellularLocation>
        <location evidence="1">Cell envelope</location>
    </subcellularLocation>
</comment>
<accession>A0AAE3YUT0</accession>
<comment type="similarity">
    <text evidence="2">Belongs to the bacterial solute-binding protein 2 family.</text>
</comment>
<organism evidence="5 6">
    <name type="scientific">Catenuloplanes atrovinosus</name>
    <dbReference type="NCBI Taxonomy" id="137266"/>
    <lineage>
        <taxon>Bacteria</taxon>
        <taxon>Bacillati</taxon>
        <taxon>Actinomycetota</taxon>
        <taxon>Actinomycetes</taxon>
        <taxon>Micromonosporales</taxon>
        <taxon>Micromonosporaceae</taxon>
        <taxon>Catenuloplanes</taxon>
    </lineage>
</organism>
<dbReference type="InterPro" id="IPR025997">
    <property type="entry name" value="SBP_2_dom"/>
</dbReference>
<keyword evidence="3" id="KW-0732">Signal</keyword>
<evidence type="ECO:0000256" key="1">
    <source>
        <dbReference type="ARBA" id="ARBA00004196"/>
    </source>
</evidence>
<proteinExistence type="inferred from homology"/>
<dbReference type="AlphaFoldDB" id="A0AAE3YUT0"/>
<dbReference type="GO" id="GO:0030313">
    <property type="term" value="C:cell envelope"/>
    <property type="evidence" value="ECO:0007669"/>
    <property type="project" value="UniProtKB-SubCell"/>
</dbReference>
<reference evidence="5" key="1">
    <citation type="submission" date="2023-07" db="EMBL/GenBank/DDBJ databases">
        <title>Sequencing the genomes of 1000 actinobacteria strains.</title>
        <authorList>
            <person name="Klenk H.-P."/>
        </authorList>
    </citation>
    <scope>NUCLEOTIDE SEQUENCE</scope>
    <source>
        <strain evidence="5">DSM 44707</strain>
    </source>
</reference>
<dbReference type="Proteomes" id="UP001183643">
    <property type="component" value="Unassembled WGS sequence"/>
</dbReference>
<protein>
    <submittedName>
        <fullName evidence="5">Ribose transport system substrate-binding protein</fullName>
    </submittedName>
</protein>
<dbReference type="PANTHER" id="PTHR46847:SF1">
    <property type="entry name" value="D-ALLOSE-BINDING PERIPLASMIC PROTEIN-RELATED"/>
    <property type="match status" value="1"/>
</dbReference>
<gene>
    <name evidence="5" type="ORF">J2S41_005109</name>
</gene>
<dbReference type="PROSITE" id="PS51257">
    <property type="entry name" value="PROKAR_LIPOPROTEIN"/>
    <property type="match status" value="1"/>
</dbReference>
<dbReference type="EMBL" id="JAVDYB010000001">
    <property type="protein sequence ID" value="MDR7278331.1"/>
    <property type="molecule type" value="Genomic_DNA"/>
</dbReference>
<evidence type="ECO:0000313" key="6">
    <source>
        <dbReference type="Proteomes" id="UP001183643"/>
    </source>
</evidence>
<dbReference type="GO" id="GO:0030246">
    <property type="term" value="F:carbohydrate binding"/>
    <property type="evidence" value="ECO:0007669"/>
    <property type="project" value="UniProtKB-ARBA"/>
</dbReference>
<evidence type="ECO:0000259" key="4">
    <source>
        <dbReference type="Pfam" id="PF13407"/>
    </source>
</evidence>
<name>A0AAE3YUT0_9ACTN</name>
<dbReference type="RefSeq" id="WP_310371174.1">
    <property type="nucleotide sequence ID" value="NZ_JAVDYB010000001.1"/>
</dbReference>
<feature type="domain" description="Periplasmic binding protein" evidence="4">
    <location>
        <begin position="32"/>
        <end position="285"/>
    </location>
</feature>
<dbReference type="SUPFAM" id="SSF53822">
    <property type="entry name" value="Periplasmic binding protein-like I"/>
    <property type="match status" value="1"/>
</dbReference>
<sequence length="348" mass="36618">MRSTRRRVLAGLAALAVLGACRDPRRDGTPRIAYVVPDTASNFSVELTLGYQAGAARVGGVEASVSGPEVVDGTRQVRRFEEMADDRIDGISVTTLSPELFARPMAAAVKAGIQLIAVGVQAMPTSGVPLLVSNDNYELGRMLADAIIERLPARATGTVVLGTIAPGVPTMDYRTQGMRERFGERLPGVTVTGPYDTAQDGPANRAAWVRLATANPNALAFLGNGDPDAYNLASVRTELGARWLAGAFDLDAQSLAAVRDGTLTAVVSPEHYLKAAVAGWIQAEHATSGDPLPDGWIYVPGLPVTAENVESIIVRQASAEARAAQLGAGVERLRAEAGSRLRPITDAR</sequence>
<comment type="caution">
    <text evidence="5">The sequence shown here is derived from an EMBL/GenBank/DDBJ whole genome shotgun (WGS) entry which is preliminary data.</text>
</comment>
<dbReference type="PANTHER" id="PTHR46847">
    <property type="entry name" value="D-ALLOSE-BINDING PERIPLASMIC PROTEIN-RELATED"/>
    <property type="match status" value="1"/>
</dbReference>
<evidence type="ECO:0000256" key="3">
    <source>
        <dbReference type="ARBA" id="ARBA00022729"/>
    </source>
</evidence>